<dbReference type="RefSeq" id="XP_042633166.1">
    <property type="nucleotide sequence ID" value="XM_042777232.1"/>
</dbReference>
<feature type="non-terminal residue" evidence="3">
    <location>
        <position position="1"/>
    </location>
</feature>
<accession>A0A9Q9Z6Y0</accession>
<keyword evidence="2" id="KW-0812">Transmembrane</keyword>
<dbReference type="OrthoDB" id="8850216at2759"/>
<organism evidence="3">
    <name type="scientific">Cyprinus carpio</name>
    <name type="common">Common carp</name>
    <dbReference type="NCBI Taxonomy" id="7962"/>
    <lineage>
        <taxon>Eukaryota</taxon>
        <taxon>Metazoa</taxon>
        <taxon>Chordata</taxon>
        <taxon>Craniata</taxon>
        <taxon>Vertebrata</taxon>
        <taxon>Euteleostomi</taxon>
        <taxon>Actinopterygii</taxon>
        <taxon>Neopterygii</taxon>
        <taxon>Teleostei</taxon>
        <taxon>Ostariophysi</taxon>
        <taxon>Cypriniformes</taxon>
        <taxon>Cyprinidae</taxon>
        <taxon>Cyprininae</taxon>
        <taxon>Cyprinus</taxon>
    </lineage>
</organism>
<feature type="region of interest" description="Disordered" evidence="1">
    <location>
        <begin position="1"/>
        <end position="31"/>
    </location>
</feature>
<evidence type="ECO:0000256" key="2">
    <source>
        <dbReference type="SAM" id="Phobius"/>
    </source>
</evidence>
<dbReference type="Proteomes" id="UP001155660">
    <property type="component" value="Chromosome A20"/>
</dbReference>
<feature type="compositionally biased region" description="Low complexity" evidence="1">
    <location>
        <begin position="136"/>
        <end position="149"/>
    </location>
</feature>
<feature type="transmembrane region" description="Helical" evidence="2">
    <location>
        <begin position="65"/>
        <end position="85"/>
    </location>
</feature>
<gene>
    <name evidence="3" type="primary">si:dkeyp-51f12.3</name>
</gene>
<sequence length="176" mass="19654">KPYSNSHTHMHSDTRGVTRAENNVPTNDGVARRNNMSFQHRWQVSLGILLVMAGLVLFMTMDMYIVLIGMAIVCLGLFILIRAFCTVIKSSHVAVTGHFLLHPRTGTQYTHHQAIAVQRRLDRIRRATAEQHSSVQVPPTSDTSPQSQPATPPPWQMEPPPSYETVMKTTTAVNQA</sequence>
<reference evidence="3" key="1">
    <citation type="submission" date="2025-08" db="UniProtKB">
        <authorList>
            <consortium name="RefSeq"/>
        </authorList>
    </citation>
    <scope>IDENTIFICATION</scope>
    <source>
        <tissue evidence="3">Muscle</tissue>
    </source>
</reference>
<proteinExistence type="predicted"/>
<feature type="compositionally biased region" description="Pro residues" evidence="1">
    <location>
        <begin position="150"/>
        <end position="162"/>
    </location>
</feature>
<keyword evidence="2" id="KW-1133">Transmembrane helix</keyword>
<dbReference type="KEGG" id="ccar:122148907"/>
<protein>
    <submittedName>
        <fullName evidence="3">Uncharacterized protein si:dkeyp-51f12.3</fullName>
    </submittedName>
</protein>
<feature type="transmembrane region" description="Helical" evidence="2">
    <location>
        <begin position="42"/>
        <end position="59"/>
    </location>
</feature>
<evidence type="ECO:0000313" key="3">
    <source>
        <dbReference type="RefSeq" id="XP_042633166.1"/>
    </source>
</evidence>
<name>A0A9Q9Z6Y0_CYPCA</name>
<dbReference type="AlphaFoldDB" id="A0A9Q9Z6Y0"/>
<feature type="region of interest" description="Disordered" evidence="1">
    <location>
        <begin position="129"/>
        <end position="176"/>
    </location>
</feature>
<keyword evidence="2" id="KW-0472">Membrane</keyword>
<evidence type="ECO:0000256" key="1">
    <source>
        <dbReference type="SAM" id="MobiDB-lite"/>
    </source>
</evidence>
<feature type="compositionally biased region" description="Polar residues" evidence="1">
    <location>
        <begin position="167"/>
        <end position="176"/>
    </location>
</feature>
<dbReference type="GeneID" id="122148907"/>